<dbReference type="EMBL" id="JARBDR010000337">
    <property type="protein sequence ID" value="KAJ8315849.1"/>
    <property type="molecule type" value="Genomic_DNA"/>
</dbReference>
<sequence length="146" mass="16016">MCLPQEPQWAEFKNGTTGEALIYGAEYEDNTSRAKGLFSKHMDDNDPPCAVCHSTSRGSRLMIPARTTCTKGWVLEYTGYLMTGKTIHEKASEYICVDKDMSIIPGTSSNNDDAVLLYLVEANCGGSMTCPPYVQGREIACVICTK</sequence>
<keyword evidence="2" id="KW-1185">Reference proteome</keyword>
<name>A0ABQ9FEV6_TEGGR</name>
<evidence type="ECO:0000313" key="2">
    <source>
        <dbReference type="Proteomes" id="UP001217089"/>
    </source>
</evidence>
<gene>
    <name evidence="1" type="ORF">KUTeg_007999</name>
</gene>
<dbReference type="InterPro" id="IPR051077">
    <property type="entry name" value="Ca-dependent_lectin"/>
</dbReference>
<evidence type="ECO:0008006" key="3">
    <source>
        <dbReference type="Google" id="ProtNLM"/>
    </source>
</evidence>
<reference evidence="1 2" key="1">
    <citation type="submission" date="2022-12" db="EMBL/GenBank/DDBJ databases">
        <title>Chromosome-level genome of Tegillarca granosa.</title>
        <authorList>
            <person name="Kim J."/>
        </authorList>
    </citation>
    <scope>NUCLEOTIDE SEQUENCE [LARGE SCALE GENOMIC DNA]</scope>
    <source>
        <strain evidence="1">Teg-2019</strain>
        <tissue evidence="1">Adductor muscle</tissue>
    </source>
</reference>
<dbReference type="PANTHER" id="PTHR24024:SF18">
    <property type="entry name" value="SHORT-CHAIN COLLAGEN C4-LIKE"/>
    <property type="match status" value="1"/>
</dbReference>
<organism evidence="1 2">
    <name type="scientific">Tegillarca granosa</name>
    <name type="common">Malaysian cockle</name>
    <name type="synonym">Anadara granosa</name>
    <dbReference type="NCBI Taxonomy" id="220873"/>
    <lineage>
        <taxon>Eukaryota</taxon>
        <taxon>Metazoa</taxon>
        <taxon>Spiralia</taxon>
        <taxon>Lophotrochozoa</taxon>
        <taxon>Mollusca</taxon>
        <taxon>Bivalvia</taxon>
        <taxon>Autobranchia</taxon>
        <taxon>Pteriomorphia</taxon>
        <taxon>Arcoida</taxon>
        <taxon>Arcoidea</taxon>
        <taxon>Arcidae</taxon>
        <taxon>Tegillarca</taxon>
    </lineage>
</organism>
<protein>
    <recommendedName>
        <fullName evidence="3">Short-chain collagen C4-like</fullName>
    </recommendedName>
</protein>
<accession>A0ABQ9FEV6</accession>
<comment type="caution">
    <text evidence="1">The sequence shown here is derived from an EMBL/GenBank/DDBJ whole genome shotgun (WGS) entry which is preliminary data.</text>
</comment>
<dbReference type="Proteomes" id="UP001217089">
    <property type="component" value="Unassembled WGS sequence"/>
</dbReference>
<evidence type="ECO:0000313" key="1">
    <source>
        <dbReference type="EMBL" id="KAJ8315849.1"/>
    </source>
</evidence>
<dbReference type="PANTHER" id="PTHR24024">
    <property type="entry name" value="PULMONARY SURFACTANT-ASSOCIATED PROTEIN A"/>
    <property type="match status" value="1"/>
</dbReference>
<proteinExistence type="predicted"/>